<evidence type="ECO:0000313" key="4">
    <source>
        <dbReference type="EMBL" id="TFD91944.1"/>
    </source>
</evidence>
<dbReference type="InterPro" id="IPR050680">
    <property type="entry name" value="YpeA/RimI_acetyltransf"/>
</dbReference>
<keyword evidence="1 4" id="KW-0808">Transferase</keyword>
<keyword evidence="2" id="KW-0012">Acyltransferase</keyword>
<reference evidence="4 5" key="1">
    <citation type="submission" date="2019-03" db="EMBL/GenBank/DDBJ databases">
        <title>San Antonio Military Medical Center submission to MRSN (WRAIR), pending publication.</title>
        <authorList>
            <person name="Blyth D.M."/>
            <person name="Mccarthy S.L."/>
            <person name="Schall S.E."/>
            <person name="Stam J.A."/>
            <person name="Ong A.C."/>
            <person name="Mcgann P.T."/>
        </authorList>
    </citation>
    <scope>NUCLEOTIDE SEQUENCE [LARGE SCALE GENOMIC DNA]</scope>
    <source>
        <strain evidence="4 5">MRSN571793</strain>
    </source>
</reference>
<evidence type="ECO:0000259" key="3">
    <source>
        <dbReference type="PROSITE" id="PS51186"/>
    </source>
</evidence>
<dbReference type="PROSITE" id="PS51186">
    <property type="entry name" value="GNAT"/>
    <property type="match status" value="1"/>
</dbReference>
<dbReference type="GO" id="GO:0016747">
    <property type="term" value="F:acyltransferase activity, transferring groups other than amino-acyl groups"/>
    <property type="evidence" value="ECO:0007669"/>
    <property type="project" value="InterPro"/>
</dbReference>
<dbReference type="STRING" id="1121485.GCA_000426485_01569"/>
<dbReference type="InterPro" id="IPR016181">
    <property type="entry name" value="Acyl_CoA_acyltransferase"/>
</dbReference>
<organism evidence="4 5">
    <name type="scientific">Dysgonomonas capnocytophagoides</name>
    <dbReference type="NCBI Taxonomy" id="45254"/>
    <lineage>
        <taxon>Bacteria</taxon>
        <taxon>Pseudomonadati</taxon>
        <taxon>Bacteroidota</taxon>
        <taxon>Bacteroidia</taxon>
        <taxon>Bacteroidales</taxon>
        <taxon>Dysgonomonadaceae</taxon>
        <taxon>Dysgonomonas</taxon>
    </lineage>
</organism>
<keyword evidence="5" id="KW-1185">Reference proteome</keyword>
<protein>
    <submittedName>
        <fullName evidence="4">GNAT family N-acetyltransferase</fullName>
    </submittedName>
</protein>
<dbReference type="SUPFAM" id="SSF55729">
    <property type="entry name" value="Acyl-CoA N-acyltransferases (Nat)"/>
    <property type="match status" value="1"/>
</dbReference>
<dbReference type="InterPro" id="IPR000182">
    <property type="entry name" value="GNAT_dom"/>
</dbReference>
<comment type="caution">
    <text evidence="4">The sequence shown here is derived from an EMBL/GenBank/DDBJ whole genome shotgun (WGS) entry which is preliminary data.</text>
</comment>
<dbReference type="PANTHER" id="PTHR43420:SF47">
    <property type="entry name" value="N-ACETYLTRANSFERASE DOMAIN-CONTAINING PROTEIN"/>
    <property type="match status" value="1"/>
</dbReference>
<dbReference type="Gene3D" id="3.40.630.30">
    <property type="match status" value="1"/>
</dbReference>
<dbReference type="OrthoDB" id="9796381at2"/>
<evidence type="ECO:0000256" key="2">
    <source>
        <dbReference type="ARBA" id="ARBA00023315"/>
    </source>
</evidence>
<feature type="domain" description="N-acetyltransferase" evidence="3">
    <location>
        <begin position="1"/>
        <end position="163"/>
    </location>
</feature>
<evidence type="ECO:0000256" key="1">
    <source>
        <dbReference type="ARBA" id="ARBA00022679"/>
    </source>
</evidence>
<dbReference type="PANTHER" id="PTHR43420">
    <property type="entry name" value="ACETYLTRANSFERASE"/>
    <property type="match status" value="1"/>
</dbReference>
<dbReference type="EMBL" id="SOML01000019">
    <property type="protein sequence ID" value="TFD91944.1"/>
    <property type="molecule type" value="Genomic_DNA"/>
</dbReference>
<accession>A0A4Y8KUL9</accession>
<gene>
    <name evidence="4" type="ORF">E2605_19095</name>
</gene>
<proteinExistence type="predicted"/>
<sequence>MIRLLLKSDINDCCDIISSVILKMNSSGIDQWDEIYPARSDIENDINNNKAFGYIHNEKVSAYITLNELQSPEYAALAWGIEGRNLIVHRLSVSPDMQGKGIARKMMLFAEEYATAQKYDSIRLDAFTENPTAMNLYLKLGYKEVGSVIFRKGKFLCYEKRIN</sequence>
<dbReference type="RefSeq" id="WP_134437618.1">
    <property type="nucleotide sequence ID" value="NZ_SOML01000019.1"/>
</dbReference>
<dbReference type="AlphaFoldDB" id="A0A4Y8KUL9"/>
<name>A0A4Y8KUL9_9BACT</name>
<dbReference type="Pfam" id="PF00583">
    <property type="entry name" value="Acetyltransf_1"/>
    <property type="match status" value="1"/>
</dbReference>
<dbReference type="Proteomes" id="UP000297861">
    <property type="component" value="Unassembled WGS sequence"/>
</dbReference>
<dbReference type="CDD" id="cd04301">
    <property type="entry name" value="NAT_SF"/>
    <property type="match status" value="1"/>
</dbReference>
<evidence type="ECO:0000313" key="5">
    <source>
        <dbReference type="Proteomes" id="UP000297861"/>
    </source>
</evidence>